<dbReference type="EMBL" id="JADINA010000027">
    <property type="protein sequence ID" value="MBO8426499.1"/>
    <property type="molecule type" value="Genomic_DNA"/>
</dbReference>
<sequence length="224" mass="25968">MEYTKQTTDRFLNLYRQLETIRDTNSSLYGYYKKKYYEQFDEYRQIRNYLSHEEYGGGYPVAVSSLVCDDLEEILIRMRKTCLDIATKDVIAYTSLDPLQLPIVNFARHGVTYVPIVDERKRVQGIITAGKLLQIMGEQLEKGTKAKMTIGEYESLFALDNHSKRFVFMGRNEPMAYAERAFSQIEGDKRLGLIIVTEHGKKEEAMLGVISIYDVVSEEVKRNK</sequence>
<evidence type="ECO:0000313" key="4">
    <source>
        <dbReference type="Proteomes" id="UP000823634"/>
    </source>
</evidence>
<keyword evidence="1" id="KW-0129">CBS domain</keyword>
<reference evidence="3" key="1">
    <citation type="submission" date="2020-10" db="EMBL/GenBank/DDBJ databases">
        <authorList>
            <person name="Gilroy R."/>
        </authorList>
    </citation>
    <scope>NUCLEOTIDE SEQUENCE</scope>
    <source>
        <strain evidence="3">17113</strain>
    </source>
</reference>
<feature type="domain" description="CBS" evidence="2">
    <location>
        <begin position="86"/>
        <end position="142"/>
    </location>
</feature>
<evidence type="ECO:0000259" key="2">
    <source>
        <dbReference type="PROSITE" id="PS51371"/>
    </source>
</evidence>
<organism evidence="3 4">
    <name type="scientific">Candidatus Alloenteromonas pullistercoris</name>
    <dbReference type="NCBI Taxonomy" id="2840785"/>
    <lineage>
        <taxon>Bacteria</taxon>
        <taxon>Bacillati</taxon>
        <taxon>Bacillota</taxon>
        <taxon>Bacillota incertae sedis</taxon>
        <taxon>Candidatus Alloenteromonas</taxon>
    </lineage>
</organism>
<evidence type="ECO:0000313" key="3">
    <source>
        <dbReference type="EMBL" id="MBO8426499.1"/>
    </source>
</evidence>
<comment type="caution">
    <text evidence="3">The sequence shown here is derived from an EMBL/GenBank/DDBJ whole genome shotgun (WGS) entry which is preliminary data.</text>
</comment>
<name>A0A9D9GVW7_9FIRM</name>
<evidence type="ECO:0000256" key="1">
    <source>
        <dbReference type="PROSITE-ProRule" id="PRU00703"/>
    </source>
</evidence>
<dbReference type="Gene3D" id="3.10.580.10">
    <property type="entry name" value="CBS-domain"/>
    <property type="match status" value="1"/>
</dbReference>
<protein>
    <submittedName>
        <fullName evidence="3">CBS domain-containing protein</fullName>
    </submittedName>
</protein>
<dbReference type="Proteomes" id="UP000823634">
    <property type="component" value="Unassembled WGS sequence"/>
</dbReference>
<proteinExistence type="predicted"/>
<dbReference type="InterPro" id="IPR000644">
    <property type="entry name" value="CBS_dom"/>
</dbReference>
<dbReference type="PROSITE" id="PS51371">
    <property type="entry name" value="CBS"/>
    <property type="match status" value="1"/>
</dbReference>
<dbReference type="Pfam" id="PF00571">
    <property type="entry name" value="CBS"/>
    <property type="match status" value="1"/>
</dbReference>
<accession>A0A9D9GVW7</accession>
<gene>
    <name evidence="3" type="ORF">IAC61_04170</name>
</gene>
<reference evidence="3" key="2">
    <citation type="journal article" date="2021" name="PeerJ">
        <title>Extensive microbial diversity within the chicken gut microbiome revealed by metagenomics and culture.</title>
        <authorList>
            <person name="Gilroy R."/>
            <person name="Ravi A."/>
            <person name="Getino M."/>
            <person name="Pursley I."/>
            <person name="Horton D.L."/>
            <person name="Alikhan N.F."/>
            <person name="Baker D."/>
            <person name="Gharbi K."/>
            <person name="Hall N."/>
            <person name="Watson M."/>
            <person name="Adriaenssens E.M."/>
            <person name="Foster-Nyarko E."/>
            <person name="Jarju S."/>
            <person name="Secka A."/>
            <person name="Antonio M."/>
            <person name="Oren A."/>
            <person name="Chaudhuri R.R."/>
            <person name="La Ragione R."/>
            <person name="Hildebrand F."/>
            <person name="Pallen M.J."/>
        </authorList>
    </citation>
    <scope>NUCLEOTIDE SEQUENCE</scope>
    <source>
        <strain evidence="3">17113</strain>
    </source>
</reference>
<dbReference type="AlphaFoldDB" id="A0A9D9GVW7"/>
<dbReference type="InterPro" id="IPR046342">
    <property type="entry name" value="CBS_dom_sf"/>
</dbReference>
<dbReference type="SUPFAM" id="SSF54631">
    <property type="entry name" value="CBS-domain pair"/>
    <property type="match status" value="1"/>
</dbReference>